<evidence type="ECO:0000313" key="3">
    <source>
        <dbReference type="EMBL" id="KIW25621.1"/>
    </source>
</evidence>
<organism evidence="3 4">
    <name type="scientific">Cladophialophora immunda</name>
    <dbReference type="NCBI Taxonomy" id="569365"/>
    <lineage>
        <taxon>Eukaryota</taxon>
        <taxon>Fungi</taxon>
        <taxon>Dikarya</taxon>
        <taxon>Ascomycota</taxon>
        <taxon>Pezizomycotina</taxon>
        <taxon>Eurotiomycetes</taxon>
        <taxon>Chaetothyriomycetidae</taxon>
        <taxon>Chaetothyriales</taxon>
        <taxon>Herpotrichiellaceae</taxon>
        <taxon>Cladophialophora</taxon>
    </lineage>
</organism>
<feature type="compositionally biased region" description="Low complexity" evidence="1">
    <location>
        <begin position="24"/>
        <end position="45"/>
    </location>
</feature>
<dbReference type="Proteomes" id="UP000054466">
    <property type="component" value="Unassembled WGS sequence"/>
</dbReference>
<reference evidence="3 4" key="1">
    <citation type="submission" date="2015-01" db="EMBL/GenBank/DDBJ databases">
        <title>The Genome Sequence of Cladophialophora immunda CBS83496.</title>
        <authorList>
            <consortium name="The Broad Institute Genomics Platform"/>
            <person name="Cuomo C."/>
            <person name="de Hoog S."/>
            <person name="Gorbushina A."/>
            <person name="Stielow B."/>
            <person name="Teixiera M."/>
            <person name="Abouelleil A."/>
            <person name="Chapman S.B."/>
            <person name="Priest M."/>
            <person name="Young S.K."/>
            <person name="Wortman J."/>
            <person name="Nusbaum C."/>
            <person name="Birren B."/>
        </authorList>
    </citation>
    <scope>NUCLEOTIDE SEQUENCE [LARGE SCALE GENOMIC DNA]</scope>
    <source>
        <strain evidence="3 4">CBS 83496</strain>
    </source>
</reference>
<keyword evidence="4" id="KW-1185">Reference proteome</keyword>
<dbReference type="OrthoDB" id="5372703at2759"/>
<dbReference type="EMBL" id="KN847044">
    <property type="protein sequence ID" value="KIW25621.1"/>
    <property type="molecule type" value="Genomic_DNA"/>
</dbReference>
<protein>
    <recommendedName>
        <fullName evidence="2">DUF7924 domain-containing protein</fullName>
    </recommendedName>
</protein>
<accession>A0A0D1ZCZ7</accession>
<dbReference type="GeneID" id="27347981"/>
<feature type="compositionally biased region" description="Pro residues" evidence="1">
    <location>
        <begin position="184"/>
        <end position="199"/>
    </location>
</feature>
<name>A0A0D1ZCZ7_9EURO</name>
<dbReference type="InterPro" id="IPR057684">
    <property type="entry name" value="DUF7924"/>
</dbReference>
<feature type="region of interest" description="Disordered" evidence="1">
    <location>
        <begin position="13"/>
        <end position="45"/>
    </location>
</feature>
<evidence type="ECO:0000256" key="1">
    <source>
        <dbReference type="SAM" id="MobiDB-lite"/>
    </source>
</evidence>
<sequence length="498" mass="56065">MLLTQESRPLPLTRRNLKKLDKMTASGTHSSSTRTRTTSLGTSSLNHRRQKLEVAGVKIVRGPPPLEIQALLELIWAREVSDERREQVTKIVDKMSGNFELLDHGSREDDWIDPIVLALGELDPDNVFCMAKKSDLSDRLRPAPPPPLRLRRPLPRPSRLPRQCKKPQGIQRKSTKLNASRSLPLPPPTSPPSPPPPPQSSAAPIQTPIPDVLLGFHPRKIVQALVQRSLGKETAERYLEQLNDMRELCFTPTREQAIAVRYPFLVIEGKAYSTGQGLSAAHYQTSRAGCYLVNHQRQLRKALESNCFGPGGSGKSPLVFSIATHGDVLDLWVHYFDHGYKMNRIDVYGWRGFGDLFLKLERIMGWSKDNTLNQVADALVAKFLDRMQEPEEDPEAMATVSSPGDQCKSLLVFSVAMVGHVLDLWVHYFQEGYEDQYLMKPMQTRGVFELTDLLLNLDRIMGWYKDQTLNQVADALFAESLNWRGASGENVDAMALDE</sequence>
<feature type="region of interest" description="Disordered" evidence="1">
    <location>
        <begin position="136"/>
        <end position="206"/>
    </location>
</feature>
<dbReference type="Pfam" id="PF25545">
    <property type="entry name" value="DUF7924"/>
    <property type="match status" value="1"/>
</dbReference>
<dbReference type="AlphaFoldDB" id="A0A0D1ZCZ7"/>
<evidence type="ECO:0000259" key="2">
    <source>
        <dbReference type="Pfam" id="PF25545"/>
    </source>
</evidence>
<feature type="domain" description="DUF7924" evidence="2">
    <location>
        <begin position="205"/>
        <end position="387"/>
    </location>
</feature>
<dbReference type="HOGENOM" id="CLU_547457_0_0_1"/>
<proteinExistence type="predicted"/>
<dbReference type="RefSeq" id="XP_016245837.1">
    <property type="nucleotide sequence ID" value="XM_016395981.1"/>
</dbReference>
<dbReference type="VEuPathDB" id="FungiDB:PV07_08787"/>
<gene>
    <name evidence="3" type="ORF">PV07_08787</name>
</gene>
<evidence type="ECO:0000313" key="4">
    <source>
        <dbReference type="Proteomes" id="UP000054466"/>
    </source>
</evidence>